<name>A0A6J5H0L1_9BURK</name>
<sequence length="85" mass="9616">MGELWIGNVEADVTPEEIKAFLGKYGLPPFDAIQYVPGSGDRPAVILTYENIDADTLRTFQPRIHNLFWKNRSIVVQVVPTRSEN</sequence>
<accession>A0A6J5H0L1</accession>
<proteinExistence type="predicted"/>
<dbReference type="CDD" id="cd00590">
    <property type="entry name" value="RRM_SF"/>
    <property type="match status" value="1"/>
</dbReference>
<keyword evidence="2" id="KW-1185">Reference proteome</keyword>
<reference evidence="1 2" key="1">
    <citation type="submission" date="2020-04" db="EMBL/GenBank/DDBJ databases">
        <authorList>
            <person name="De Canck E."/>
        </authorList>
    </citation>
    <scope>NUCLEOTIDE SEQUENCE [LARGE SCALE GENOMIC DNA]</scope>
    <source>
        <strain evidence="1 2">LMG 28688</strain>
    </source>
</reference>
<evidence type="ECO:0000313" key="2">
    <source>
        <dbReference type="Proteomes" id="UP000494119"/>
    </source>
</evidence>
<dbReference type="SUPFAM" id="SSF54928">
    <property type="entry name" value="RNA-binding domain, RBD"/>
    <property type="match status" value="1"/>
</dbReference>
<gene>
    <name evidence="1" type="ORF">LMG28688_06817</name>
</gene>
<dbReference type="InterPro" id="IPR035979">
    <property type="entry name" value="RBD_domain_sf"/>
</dbReference>
<dbReference type="GO" id="GO:0003676">
    <property type="term" value="F:nucleic acid binding"/>
    <property type="evidence" value="ECO:0007669"/>
    <property type="project" value="InterPro"/>
</dbReference>
<evidence type="ECO:0000313" key="1">
    <source>
        <dbReference type="EMBL" id="CAB3808662.1"/>
    </source>
</evidence>
<protein>
    <recommendedName>
        <fullName evidence="3">RRM domain-containing protein</fullName>
    </recommendedName>
</protein>
<evidence type="ECO:0008006" key="3">
    <source>
        <dbReference type="Google" id="ProtNLM"/>
    </source>
</evidence>
<dbReference type="EMBL" id="CADIKL010000060">
    <property type="protein sequence ID" value="CAB3808662.1"/>
    <property type="molecule type" value="Genomic_DNA"/>
</dbReference>
<dbReference type="AlphaFoldDB" id="A0A6J5H0L1"/>
<dbReference type="Proteomes" id="UP000494119">
    <property type="component" value="Unassembled WGS sequence"/>
</dbReference>
<organism evidence="1 2">
    <name type="scientific">Paraburkholderia caffeinitolerans</name>
    <dbReference type="NCBI Taxonomy" id="1723730"/>
    <lineage>
        <taxon>Bacteria</taxon>
        <taxon>Pseudomonadati</taxon>
        <taxon>Pseudomonadota</taxon>
        <taxon>Betaproteobacteria</taxon>
        <taxon>Burkholderiales</taxon>
        <taxon>Burkholderiaceae</taxon>
        <taxon>Paraburkholderia</taxon>
    </lineage>
</organism>